<organism evidence="2 3">
    <name type="scientific">Weizmannia acidilactici</name>
    <dbReference type="NCBI Taxonomy" id="2607726"/>
    <lineage>
        <taxon>Bacteria</taxon>
        <taxon>Bacillati</taxon>
        <taxon>Bacillota</taxon>
        <taxon>Bacilli</taxon>
        <taxon>Bacillales</taxon>
        <taxon>Bacillaceae</taxon>
        <taxon>Heyndrickxia</taxon>
    </lineage>
</organism>
<keyword evidence="3" id="KW-1185">Reference proteome</keyword>
<reference evidence="2 3" key="1">
    <citation type="submission" date="2019-09" db="EMBL/GenBank/DDBJ databases">
        <title>Draft genome sequence of Bacillus sp. JC-7.</title>
        <authorList>
            <person name="Tanaka N."/>
            <person name="Shiwa Y."/>
            <person name="Fujita N."/>
            <person name="Tanasupawat S."/>
        </authorList>
    </citation>
    <scope>NUCLEOTIDE SEQUENCE [LARGE SCALE GENOMIC DNA]</scope>
    <source>
        <strain evidence="2 3">JC-7</strain>
    </source>
</reference>
<name>A0A5J4J6U9_9BACI</name>
<proteinExistence type="predicted"/>
<feature type="transmembrane region" description="Helical" evidence="1">
    <location>
        <begin position="61"/>
        <end position="81"/>
    </location>
</feature>
<dbReference type="AlphaFoldDB" id="A0A5J4J6U9"/>
<feature type="transmembrane region" description="Helical" evidence="1">
    <location>
        <begin position="93"/>
        <end position="113"/>
    </location>
</feature>
<feature type="transmembrane region" description="Helical" evidence="1">
    <location>
        <begin position="21"/>
        <end position="41"/>
    </location>
</feature>
<evidence type="ECO:0000313" key="3">
    <source>
        <dbReference type="Proteomes" id="UP000391919"/>
    </source>
</evidence>
<evidence type="ECO:0000313" key="2">
    <source>
        <dbReference type="EMBL" id="GER70646.1"/>
    </source>
</evidence>
<keyword evidence="1" id="KW-0472">Membrane</keyword>
<feature type="transmembrane region" description="Helical" evidence="1">
    <location>
        <begin position="125"/>
        <end position="143"/>
    </location>
</feature>
<comment type="caution">
    <text evidence="2">The sequence shown here is derived from an EMBL/GenBank/DDBJ whole genome shotgun (WGS) entry which is preliminary data.</text>
</comment>
<protein>
    <submittedName>
        <fullName evidence="2">Uncharacterized protein</fullName>
    </submittedName>
</protein>
<dbReference type="Proteomes" id="UP000391919">
    <property type="component" value="Unassembled WGS sequence"/>
</dbReference>
<dbReference type="EMBL" id="BKZQ01000024">
    <property type="protein sequence ID" value="GER70646.1"/>
    <property type="molecule type" value="Genomic_DNA"/>
</dbReference>
<accession>A0A5J4J6U9</accession>
<dbReference type="RefSeq" id="WP_151679892.1">
    <property type="nucleotide sequence ID" value="NZ_BKZP01000009.1"/>
</dbReference>
<gene>
    <name evidence="2" type="ORF">BpJC7_19490</name>
</gene>
<keyword evidence="1" id="KW-0812">Transmembrane</keyword>
<sequence>MIGYFAAIILFNTVAFFANKRLAPCQVVQIWTFTIAFQLIFDTFVDYKYHGYWYFSKGIDWVNLPGMIFLIPPVNILFLNWFPLQKSLMKKVLYIFGWEVLLLMYESFALLPAPWGYFHYGWWKLHYSVVMNPVLLLILLAFFKWITHLENKKAAPVSGAG</sequence>
<keyword evidence="1" id="KW-1133">Transmembrane helix</keyword>
<evidence type="ECO:0000256" key="1">
    <source>
        <dbReference type="SAM" id="Phobius"/>
    </source>
</evidence>